<feature type="active site" description="Charge relay system" evidence="6">
    <location>
        <position position="202"/>
    </location>
</feature>
<evidence type="ECO:0000256" key="2">
    <source>
        <dbReference type="ARBA" id="ARBA00022670"/>
    </source>
</evidence>
<dbReference type="Proteomes" id="UP000219369">
    <property type="component" value="Unassembled WGS sequence"/>
</dbReference>
<gene>
    <name evidence="11" type="ORF">FRV6_11734</name>
</gene>
<dbReference type="Gene3D" id="3.30.70.80">
    <property type="entry name" value="Peptidase S8 propeptide/proteinase inhibitor I9"/>
    <property type="match status" value="1"/>
</dbReference>
<keyword evidence="3 8" id="KW-0732">Signal</keyword>
<dbReference type="InterPro" id="IPR023828">
    <property type="entry name" value="Peptidase_S8_Ser-AS"/>
</dbReference>
<dbReference type="InterPro" id="IPR010259">
    <property type="entry name" value="S8pro/Inhibitor_I9"/>
</dbReference>
<dbReference type="GO" id="GO:0006508">
    <property type="term" value="P:proteolysis"/>
    <property type="evidence" value="ECO:0007669"/>
    <property type="project" value="UniProtKB-KW"/>
</dbReference>
<dbReference type="VEuPathDB" id="FungiDB:FOXG_08795"/>
<dbReference type="VEuPathDB" id="FungiDB:HZS61_004975"/>
<dbReference type="GO" id="GO:0004252">
    <property type="term" value="F:serine-type endopeptidase activity"/>
    <property type="evidence" value="ECO:0007669"/>
    <property type="project" value="UniProtKB-UniRule"/>
</dbReference>
<dbReference type="InterPro" id="IPR015500">
    <property type="entry name" value="Peptidase_S8_subtilisin-rel"/>
</dbReference>
<dbReference type="VEuPathDB" id="FungiDB:FOMG_15702"/>
<evidence type="ECO:0000256" key="4">
    <source>
        <dbReference type="ARBA" id="ARBA00022801"/>
    </source>
</evidence>
<dbReference type="InterPro" id="IPR022398">
    <property type="entry name" value="Peptidase_S8_His-AS"/>
</dbReference>
<dbReference type="PROSITE" id="PS00136">
    <property type="entry name" value="SUBTILASE_ASP"/>
    <property type="match status" value="1"/>
</dbReference>
<dbReference type="PROSITE" id="PS00138">
    <property type="entry name" value="SUBTILASE_SER"/>
    <property type="match status" value="1"/>
</dbReference>
<dbReference type="GO" id="GO:0005576">
    <property type="term" value="C:extracellular region"/>
    <property type="evidence" value="ECO:0007669"/>
    <property type="project" value="UniProtKB-ARBA"/>
</dbReference>
<evidence type="ECO:0000256" key="8">
    <source>
        <dbReference type="SAM" id="SignalP"/>
    </source>
</evidence>
<comment type="similarity">
    <text evidence="1 6 7">Belongs to the peptidase S8 family.</text>
</comment>
<evidence type="ECO:0000256" key="1">
    <source>
        <dbReference type="ARBA" id="ARBA00011073"/>
    </source>
</evidence>
<keyword evidence="5 6" id="KW-0720">Serine protease</keyword>
<dbReference type="OrthoDB" id="206201at2759"/>
<dbReference type="VEuPathDB" id="FungiDB:FOC1_g10009062"/>
<evidence type="ECO:0000256" key="6">
    <source>
        <dbReference type="PROSITE-ProRule" id="PRU01240"/>
    </source>
</evidence>
<feature type="signal peptide" evidence="8">
    <location>
        <begin position="1"/>
        <end position="19"/>
    </location>
</feature>
<evidence type="ECO:0000313" key="11">
    <source>
        <dbReference type="EMBL" id="SCO87607.1"/>
    </source>
</evidence>
<dbReference type="PROSITE" id="PS51892">
    <property type="entry name" value="SUBTILASE"/>
    <property type="match status" value="1"/>
</dbReference>
<evidence type="ECO:0000256" key="5">
    <source>
        <dbReference type="ARBA" id="ARBA00022825"/>
    </source>
</evidence>
<dbReference type="VEuPathDB" id="FungiDB:FOZG_18531"/>
<dbReference type="CDD" id="cd04077">
    <property type="entry name" value="Peptidases_S8_PCSK9_ProteinaseK_like"/>
    <property type="match status" value="1"/>
</dbReference>
<dbReference type="PROSITE" id="PS00137">
    <property type="entry name" value="SUBTILASE_HIS"/>
    <property type="match status" value="1"/>
</dbReference>
<dbReference type="InterPro" id="IPR037045">
    <property type="entry name" value="S8pro/Inhibitor_I9_sf"/>
</dbReference>
<reference evidence="12" key="1">
    <citation type="submission" date="2016-09" db="EMBL/GenBank/DDBJ databases">
        <authorList>
            <person name="Guldener U."/>
        </authorList>
    </citation>
    <scope>NUCLEOTIDE SEQUENCE [LARGE SCALE GENOMIC DNA]</scope>
    <source>
        <strain evidence="12">V64-1</strain>
    </source>
</reference>
<dbReference type="SUPFAM" id="SSF54897">
    <property type="entry name" value="Protease propeptides/inhibitors"/>
    <property type="match status" value="1"/>
</dbReference>
<dbReference type="AlphaFoldDB" id="A0A2H3TG76"/>
<dbReference type="InterPro" id="IPR023827">
    <property type="entry name" value="Peptidase_S8_Asp-AS"/>
</dbReference>
<dbReference type="InterPro" id="IPR000209">
    <property type="entry name" value="Peptidase_S8/S53_dom"/>
</dbReference>
<evidence type="ECO:0000256" key="7">
    <source>
        <dbReference type="RuleBase" id="RU003355"/>
    </source>
</evidence>
<dbReference type="PANTHER" id="PTHR43806:SF58">
    <property type="entry name" value="ALKALINE PROTEASE 1-RELATED"/>
    <property type="match status" value="1"/>
</dbReference>
<feature type="domain" description="Inhibitor I9" evidence="10">
    <location>
        <begin position="37"/>
        <end position="111"/>
    </location>
</feature>
<dbReference type="InterPro" id="IPR050131">
    <property type="entry name" value="Peptidase_S8_subtilisin-like"/>
</dbReference>
<dbReference type="InterPro" id="IPR034193">
    <property type="entry name" value="PCSK9_ProteinaseK-like"/>
</dbReference>
<protein>
    <submittedName>
        <fullName evidence="11">Related to endopeptidase K</fullName>
    </submittedName>
</protein>
<dbReference type="Gene3D" id="3.40.50.200">
    <property type="entry name" value="Peptidase S8/S53 domain"/>
    <property type="match status" value="1"/>
</dbReference>
<sequence length="414" mass="42669">MKFTATLCGLAALLSLAVADAPIKNSDISADIVVPNKYIVTYRAGTDSAERKAHEGIITKKAKQKNKKGVVDTISIGNYQGYVVEIPKSELQDITKSKLVQYVELDSIVNTTHVAADYGHLEKRAYTTQLNAPWGLARISKKAADNTGSFGSGYYYDGTAGTGVRVYVIDTGIRTTHTEFGGRAVWGANFITGSPNTDENGHGTHVSGTIAGKTFGVAKLATVVAVKVLDKTGSGTMSGIIQGLNWAVANAKSRGAANKSVVNMSVGGAYTASVNAAVKAATAAGLTVVVAAGNNGDDASLYSPSSAPSAITVGAVDGTNFRTWFSNYGSLVDIFAPGTSILSSYYLSDTASRYLAGTSMASPHVAGLAAYFIAKEGLSGSTAVSNRIFSAAVAGVVVDPEGSSNRVAYNAGGQ</sequence>
<dbReference type="VEuPathDB" id="FungiDB:FOC4_g10001283"/>
<dbReference type="EMBL" id="FMJY01000006">
    <property type="protein sequence ID" value="SCO87607.1"/>
    <property type="molecule type" value="Genomic_DNA"/>
</dbReference>
<feature type="active site" description="Charge relay system" evidence="6">
    <location>
        <position position="359"/>
    </location>
</feature>
<evidence type="ECO:0000313" key="12">
    <source>
        <dbReference type="Proteomes" id="UP000219369"/>
    </source>
</evidence>
<dbReference type="FunFam" id="3.40.50.200:FF:000007">
    <property type="entry name" value="Subtilisin-like serine protease"/>
    <property type="match status" value="1"/>
</dbReference>
<accession>A0A2H3TG76</accession>
<dbReference type="SUPFAM" id="SSF52743">
    <property type="entry name" value="Subtilisin-like"/>
    <property type="match status" value="1"/>
</dbReference>
<proteinExistence type="inferred from homology"/>
<evidence type="ECO:0000259" key="10">
    <source>
        <dbReference type="Pfam" id="PF05922"/>
    </source>
</evidence>
<name>A0A2H3TG76_FUSOX</name>
<dbReference type="PRINTS" id="PR00723">
    <property type="entry name" value="SUBTILISIN"/>
</dbReference>
<feature type="active site" description="Charge relay system" evidence="6">
    <location>
        <position position="170"/>
    </location>
</feature>
<dbReference type="Pfam" id="PF05922">
    <property type="entry name" value="Inhibitor_I9"/>
    <property type="match status" value="1"/>
</dbReference>
<dbReference type="VEuPathDB" id="FungiDB:FOIG_12393"/>
<dbReference type="PANTHER" id="PTHR43806">
    <property type="entry name" value="PEPTIDASE S8"/>
    <property type="match status" value="1"/>
</dbReference>
<organism evidence="11 12">
    <name type="scientific">Fusarium oxysporum</name>
    <name type="common">Fusarium vascular wilt</name>
    <dbReference type="NCBI Taxonomy" id="5507"/>
    <lineage>
        <taxon>Eukaryota</taxon>
        <taxon>Fungi</taxon>
        <taxon>Dikarya</taxon>
        <taxon>Ascomycota</taxon>
        <taxon>Pezizomycotina</taxon>
        <taxon>Sordariomycetes</taxon>
        <taxon>Hypocreomycetidae</taxon>
        <taxon>Hypocreales</taxon>
        <taxon>Nectriaceae</taxon>
        <taxon>Fusarium</taxon>
        <taxon>Fusarium oxysporum species complex</taxon>
    </lineage>
</organism>
<feature type="chain" id="PRO_5013776580" evidence="8">
    <location>
        <begin position="20"/>
        <end position="414"/>
    </location>
</feature>
<evidence type="ECO:0000259" key="9">
    <source>
        <dbReference type="Pfam" id="PF00082"/>
    </source>
</evidence>
<dbReference type="Pfam" id="PF00082">
    <property type="entry name" value="Peptidase_S8"/>
    <property type="match status" value="1"/>
</dbReference>
<feature type="domain" description="Peptidase S8/S53" evidence="9">
    <location>
        <begin position="161"/>
        <end position="379"/>
    </location>
</feature>
<dbReference type="InterPro" id="IPR036852">
    <property type="entry name" value="Peptidase_S8/S53_dom_sf"/>
</dbReference>
<keyword evidence="2 6" id="KW-0645">Protease</keyword>
<keyword evidence="4 6" id="KW-0378">Hydrolase</keyword>
<evidence type="ECO:0000256" key="3">
    <source>
        <dbReference type="ARBA" id="ARBA00022729"/>
    </source>
</evidence>